<organism evidence="1">
    <name type="scientific">Trichuris suis</name>
    <name type="common">pig whipworm</name>
    <dbReference type="NCBI Taxonomy" id="68888"/>
    <lineage>
        <taxon>Eukaryota</taxon>
        <taxon>Metazoa</taxon>
        <taxon>Ecdysozoa</taxon>
        <taxon>Nematoda</taxon>
        <taxon>Enoplea</taxon>
        <taxon>Dorylaimia</taxon>
        <taxon>Trichinellida</taxon>
        <taxon>Trichuridae</taxon>
        <taxon>Trichuris</taxon>
    </lineage>
</organism>
<sequence>MYIYTPPARAPSGSSDGFTTWAHPGLSRSLCSDQRPDGSNWRPSGSSALPYSAAPSASITAAFSHRVRVVRRGAHLVRELHYSGTGRQLIQVPGQFLLARRDGAPMGSPLSPILAEIFMGITGSCRQRIRNPYEESLCADDGTGDSRKLRQLNI</sequence>
<dbReference type="EMBL" id="KL367668">
    <property type="protein sequence ID" value="KFD60420.1"/>
    <property type="molecule type" value="Genomic_DNA"/>
</dbReference>
<gene>
    <name evidence="1" type="ORF">M514_27377</name>
</gene>
<proteinExistence type="predicted"/>
<evidence type="ECO:0000313" key="1">
    <source>
        <dbReference type="EMBL" id="KFD60420.1"/>
    </source>
</evidence>
<dbReference type="AlphaFoldDB" id="A0A085MT74"/>
<dbReference type="Proteomes" id="UP000030758">
    <property type="component" value="Unassembled WGS sequence"/>
</dbReference>
<reference evidence="1" key="1">
    <citation type="journal article" date="2014" name="Nat. Genet.">
        <title>Genome and transcriptome of the porcine whipworm Trichuris suis.</title>
        <authorList>
            <person name="Jex A.R."/>
            <person name="Nejsum P."/>
            <person name="Schwarz E.M."/>
            <person name="Hu L."/>
            <person name="Young N.D."/>
            <person name="Hall R.S."/>
            <person name="Korhonen P.K."/>
            <person name="Liao S."/>
            <person name="Thamsborg S."/>
            <person name="Xia J."/>
            <person name="Xu P."/>
            <person name="Wang S."/>
            <person name="Scheerlinck J.P."/>
            <person name="Hofmann A."/>
            <person name="Sternberg P.W."/>
            <person name="Wang J."/>
            <person name="Gasser R.B."/>
        </authorList>
    </citation>
    <scope>NUCLEOTIDE SEQUENCE [LARGE SCALE GENOMIC DNA]</scope>
    <source>
        <strain evidence="1">DCEP-RM93F</strain>
    </source>
</reference>
<protein>
    <submittedName>
        <fullName evidence="1">Uncharacterized protein</fullName>
    </submittedName>
</protein>
<name>A0A085MT74_9BILA</name>
<accession>A0A085MT74</accession>